<feature type="active site" description="Proton donor; for delta-elimination activity" evidence="15">
    <location>
        <position position="259"/>
    </location>
</feature>
<gene>
    <name evidence="15 18" type="primary">mutM</name>
    <name evidence="15" type="synonym">fpg</name>
    <name evidence="18" type="ORF">V3390_03910</name>
</gene>
<sequence>MPELPEVETTVRALRPHLNGRRVVRTRLYRPDLRWPIPAEIGALNDVAFVQMDRRAKYLLMQLEGGTAIWHLGMTGNLRVIDAATPLRAHDHVDMELDNGKVLRFHDPRRFGALLWQPEGATHPLLSALGPEPLGDAFTARWLFDRSRGRTMAVKPFLMDQATVVGVGNIYANEALFEAGIHPARAAGRVSLARYTLLVERIRSVLARAIAVGGTTLKDFSSPDGFAGYFVQELKVYGRAGEPCVQCGRTLKGSMLGHRQTVWCPGCQK</sequence>
<evidence type="ECO:0000256" key="7">
    <source>
        <dbReference type="ARBA" id="ARBA00022801"/>
    </source>
</evidence>
<dbReference type="HAMAP" id="MF_00103">
    <property type="entry name" value="Fapy_DNA_glycosyl"/>
    <property type="match status" value="1"/>
</dbReference>
<keyword evidence="5 15" id="KW-0227">DNA damage</keyword>
<name>A0ABU7UZB6_9GAMM</name>
<evidence type="ECO:0000256" key="10">
    <source>
        <dbReference type="ARBA" id="ARBA00023204"/>
    </source>
</evidence>
<dbReference type="PROSITE" id="PS51068">
    <property type="entry name" value="FPG_CAT"/>
    <property type="match status" value="1"/>
</dbReference>
<feature type="domain" description="FPG-type" evidence="16">
    <location>
        <begin position="235"/>
        <end position="269"/>
    </location>
</feature>
<dbReference type="Gene3D" id="1.10.8.50">
    <property type="match status" value="1"/>
</dbReference>
<keyword evidence="8 15" id="KW-0862">Zinc</keyword>
<evidence type="ECO:0000256" key="15">
    <source>
        <dbReference type="HAMAP-Rule" id="MF_00103"/>
    </source>
</evidence>
<dbReference type="InterPro" id="IPR015886">
    <property type="entry name" value="H2TH_FPG"/>
</dbReference>
<dbReference type="EC" id="3.2.2.23" evidence="15"/>
<keyword evidence="9 15" id="KW-0238">DNA-binding</keyword>
<evidence type="ECO:0000259" key="17">
    <source>
        <dbReference type="PROSITE" id="PS51068"/>
    </source>
</evidence>
<feature type="binding site" evidence="15">
    <location>
        <position position="109"/>
    </location>
    <ligand>
        <name>DNA</name>
        <dbReference type="ChEBI" id="CHEBI:16991"/>
    </ligand>
</feature>
<evidence type="ECO:0000313" key="19">
    <source>
        <dbReference type="Proteomes" id="UP001356170"/>
    </source>
</evidence>
<dbReference type="PANTHER" id="PTHR22993">
    <property type="entry name" value="FORMAMIDOPYRIMIDINE-DNA GLYCOSYLASE"/>
    <property type="match status" value="1"/>
</dbReference>
<feature type="domain" description="Formamidopyrimidine-DNA glycosylase catalytic" evidence="17">
    <location>
        <begin position="2"/>
        <end position="112"/>
    </location>
</feature>
<evidence type="ECO:0000256" key="5">
    <source>
        <dbReference type="ARBA" id="ARBA00022763"/>
    </source>
</evidence>
<evidence type="ECO:0000256" key="6">
    <source>
        <dbReference type="ARBA" id="ARBA00022771"/>
    </source>
</evidence>
<dbReference type="Pfam" id="PF01149">
    <property type="entry name" value="Fapy_DNA_glyco"/>
    <property type="match status" value="1"/>
</dbReference>
<feature type="active site" description="Proton donor; for beta-elimination activity" evidence="15">
    <location>
        <position position="57"/>
    </location>
</feature>
<dbReference type="SMART" id="SM00898">
    <property type="entry name" value="Fapy_DNA_glyco"/>
    <property type="match status" value="1"/>
</dbReference>
<evidence type="ECO:0000256" key="11">
    <source>
        <dbReference type="ARBA" id="ARBA00023239"/>
    </source>
</evidence>
<dbReference type="PROSITE" id="PS51066">
    <property type="entry name" value="ZF_FPG_2"/>
    <property type="match status" value="1"/>
</dbReference>
<keyword evidence="10 15" id="KW-0234">DNA repair</keyword>
<evidence type="ECO:0000259" key="16">
    <source>
        <dbReference type="PROSITE" id="PS51066"/>
    </source>
</evidence>
<dbReference type="PANTHER" id="PTHR22993:SF9">
    <property type="entry name" value="FORMAMIDOPYRIMIDINE-DNA GLYCOSYLASE"/>
    <property type="match status" value="1"/>
</dbReference>
<comment type="similarity">
    <text evidence="2 15">Belongs to the FPG family.</text>
</comment>
<evidence type="ECO:0000256" key="3">
    <source>
        <dbReference type="ARBA" id="ARBA00011245"/>
    </source>
</evidence>
<dbReference type="EC" id="4.2.99.18" evidence="15"/>
<comment type="function">
    <text evidence="15">Involved in base excision repair of DNA damaged by oxidation or by mutagenic agents. Acts as DNA glycosylase that recognizes and removes damaged bases. Has a preference for oxidized purines, such as 7,8-dihydro-8-oxoguanine (8-oxoG). Has AP (apurinic/apyrimidinic) lyase activity and introduces nicks in the DNA strand. Cleaves the DNA backbone by beta-delta elimination to generate a single-strand break at the site of the removed base with both 3'- and 5'-phosphates.</text>
</comment>
<dbReference type="SUPFAM" id="SSF81624">
    <property type="entry name" value="N-terminal domain of MutM-like DNA repair proteins"/>
    <property type="match status" value="1"/>
</dbReference>
<dbReference type="SUPFAM" id="SSF57716">
    <property type="entry name" value="Glucocorticoid receptor-like (DNA-binding domain)"/>
    <property type="match status" value="1"/>
</dbReference>
<organism evidence="18 19">
    <name type="scientific">Aquilutibacter rugosus</name>
    <dbReference type="NCBI Taxonomy" id="3115820"/>
    <lineage>
        <taxon>Bacteria</taxon>
        <taxon>Pseudomonadati</taxon>
        <taxon>Pseudomonadota</taxon>
        <taxon>Gammaproteobacteria</taxon>
        <taxon>Lysobacterales</taxon>
        <taxon>Lysobacteraceae</taxon>
        <taxon>Aquilutibacter</taxon>
    </lineage>
</organism>
<dbReference type="InterPro" id="IPR010979">
    <property type="entry name" value="Ribosomal_uS13-like_H2TH"/>
</dbReference>
<dbReference type="SUPFAM" id="SSF46946">
    <property type="entry name" value="S13-like H2TH domain"/>
    <property type="match status" value="1"/>
</dbReference>
<comment type="catalytic activity">
    <reaction evidence="14 15">
        <text>2'-deoxyribonucleotide-(2'-deoxyribose 5'-phosphate)-2'-deoxyribonucleotide-DNA = a 3'-end 2'-deoxyribonucleotide-(2,3-dehydro-2,3-deoxyribose 5'-phosphate)-DNA + a 5'-end 5'-phospho-2'-deoxyribonucleoside-DNA + H(+)</text>
        <dbReference type="Rhea" id="RHEA:66592"/>
        <dbReference type="Rhea" id="RHEA-COMP:13180"/>
        <dbReference type="Rhea" id="RHEA-COMP:16897"/>
        <dbReference type="Rhea" id="RHEA-COMP:17067"/>
        <dbReference type="ChEBI" id="CHEBI:15378"/>
        <dbReference type="ChEBI" id="CHEBI:136412"/>
        <dbReference type="ChEBI" id="CHEBI:157695"/>
        <dbReference type="ChEBI" id="CHEBI:167181"/>
        <dbReference type="EC" id="4.2.99.18"/>
    </reaction>
</comment>
<evidence type="ECO:0000313" key="18">
    <source>
        <dbReference type="EMBL" id="MEF2155378.1"/>
    </source>
</evidence>
<keyword evidence="11 15" id="KW-0456">Lyase</keyword>
<keyword evidence="4 15" id="KW-0479">Metal-binding</keyword>
<evidence type="ECO:0000256" key="1">
    <source>
        <dbReference type="ARBA" id="ARBA00001668"/>
    </source>
</evidence>
<dbReference type="InterPro" id="IPR020629">
    <property type="entry name" value="FPG_Glyclase"/>
</dbReference>
<feature type="binding site" evidence="15">
    <location>
        <position position="150"/>
    </location>
    <ligand>
        <name>DNA</name>
        <dbReference type="ChEBI" id="CHEBI:16991"/>
    </ligand>
</feature>
<reference evidence="18 19" key="1">
    <citation type="submission" date="2024-01" db="EMBL/GenBank/DDBJ databases">
        <title>Novel species of the genus Luteimonas isolated from rivers.</title>
        <authorList>
            <person name="Lu H."/>
        </authorList>
    </citation>
    <scope>NUCLEOTIDE SEQUENCE [LARGE SCALE GENOMIC DNA]</scope>
    <source>
        <strain evidence="18 19">FXH3W</strain>
    </source>
</reference>
<proteinExistence type="inferred from homology"/>
<dbReference type="NCBIfam" id="TIGR00577">
    <property type="entry name" value="fpg"/>
    <property type="match status" value="1"/>
</dbReference>
<dbReference type="InterPro" id="IPR000214">
    <property type="entry name" value="Znf_DNA_glyclase/AP_lyase"/>
</dbReference>
<keyword evidence="7 15" id="KW-0378">Hydrolase</keyword>
<comment type="caution">
    <text evidence="18">The sequence shown here is derived from an EMBL/GenBank/DDBJ whole genome shotgun (WGS) entry which is preliminary data.</text>
</comment>
<evidence type="ECO:0000256" key="2">
    <source>
        <dbReference type="ARBA" id="ARBA00009409"/>
    </source>
</evidence>
<keyword evidence="19" id="KW-1185">Reference proteome</keyword>
<evidence type="ECO:0000256" key="14">
    <source>
        <dbReference type="ARBA" id="ARBA00044632"/>
    </source>
</evidence>
<dbReference type="CDD" id="cd08966">
    <property type="entry name" value="EcFpg-like_N"/>
    <property type="match status" value="1"/>
</dbReference>
<dbReference type="SMART" id="SM01232">
    <property type="entry name" value="H2TH"/>
    <property type="match status" value="1"/>
</dbReference>
<dbReference type="GO" id="GO:0008534">
    <property type="term" value="F:oxidized purine nucleobase lesion DNA N-glycosylase activity"/>
    <property type="evidence" value="ECO:0007669"/>
    <property type="project" value="UniProtKB-EC"/>
</dbReference>
<dbReference type="Gene3D" id="3.20.190.10">
    <property type="entry name" value="MutM-like, N-terminal"/>
    <property type="match status" value="1"/>
</dbReference>
<dbReference type="GO" id="GO:0140078">
    <property type="term" value="F:class I DNA-(apurinic or apyrimidinic site) endonuclease activity"/>
    <property type="evidence" value="ECO:0007669"/>
    <property type="project" value="UniProtKB-EC"/>
</dbReference>
<evidence type="ECO:0000256" key="13">
    <source>
        <dbReference type="ARBA" id="ARBA00023295"/>
    </source>
</evidence>
<evidence type="ECO:0000256" key="12">
    <source>
        <dbReference type="ARBA" id="ARBA00023268"/>
    </source>
</evidence>
<dbReference type="InterPro" id="IPR012319">
    <property type="entry name" value="FPG_cat"/>
</dbReference>
<comment type="cofactor">
    <cofactor evidence="15">
        <name>Zn(2+)</name>
        <dbReference type="ChEBI" id="CHEBI:29105"/>
    </cofactor>
    <text evidence="15">Binds 1 zinc ion per subunit.</text>
</comment>
<keyword evidence="13 15" id="KW-0326">Glycosidase</keyword>
<accession>A0ABU7UZB6</accession>
<dbReference type="NCBIfam" id="NF002211">
    <property type="entry name" value="PRK01103.1"/>
    <property type="match status" value="1"/>
</dbReference>
<dbReference type="InterPro" id="IPR035937">
    <property type="entry name" value="FPG_N"/>
</dbReference>
<feature type="active site" description="Schiff-base intermediate with DNA" evidence="15">
    <location>
        <position position="2"/>
    </location>
</feature>
<evidence type="ECO:0000256" key="4">
    <source>
        <dbReference type="ARBA" id="ARBA00022723"/>
    </source>
</evidence>
<dbReference type="RefSeq" id="WP_331703434.1">
    <property type="nucleotide sequence ID" value="NZ_JAZHBO010000001.1"/>
</dbReference>
<dbReference type="Pfam" id="PF06831">
    <property type="entry name" value="H2TH"/>
    <property type="match status" value="1"/>
</dbReference>
<dbReference type="Proteomes" id="UP001356170">
    <property type="component" value="Unassembled WGS sequence"/>
</dbReference>
<comment type="subunit">
    <text evidence="3 15">Monomer.</text>
</comment>
<dbReference type="EMBL" id="JAZHBO010000001">
    <property type="protein sequence ID" value="MEF2155378.1"/>
    <property type="molecule type" value="Genomic_DNA"/>
</dbReference>
<evidence type="ECO:0000256" key="9">
    <source>
        <dbReference type="ARBA" id="ARBA00023125"/>
    </source>
</evidence>
<protein>
    <recommendedName>
        <fullName evidence="15">Formamidopyrimidine-DNA glycosylase</fullName>
        <shortName evidence="15">Fapy-DNA glycosylase</shortName>
        <ecNumber evidence="15">3.2.2.23</ecNumber>
    </recommendedName>
    <alternativeName>
        <fullName evidence="15">DNA-(apurinic or apyrimidinic site) lyase MutM</fullName>
        <shortName evidence="15">AP lyase MutM</shortName>
        <ecNumber evidence="15">4.2.99.18</ecNumber>
    </alternativeName>
</protein>
<feature type="active site" description="Proton donor" evidence="15">
    <location>
        <position position="3"/>
    </location>
</feature>
<keyword evidence="6 15" id="KW-0863">Zinc-finger</keyword>
<feature type="binding site" evidence="15">
    <location>
        <position position="90"/>
    </location>
    <ligand>
        <name>DNA</name>
        <dbReference type="ChEBI" id="CHEBI:16991"/>
    </ligand>
</feature>
<keyword evidence="12 15" id="KW-0511">Multifunctional enzyme</keyword>
<evidence type="ECO:0000256" key="8">
    <source>
        <dbReference type="ARBA" id="ARBA00022833"/>
    </source>
</evidence>
<comment type="catalytic activity">
    <reaction evidence="1 15">
        <text>Hydrolysis of DNA containing ring-opened 7-methylguanine residues, releasing 2,6-diamino-4-hydroxy-5-(N-methyl)formamidopyrimidine.</text>
        <dbReference type="EC" id="3.2.2.23"/>
    </reaction>
</comment>